<dbReference type="GO" id="GO:0006508">
    <property type="term" value="P:proteolysis"/>
    <property type="evidence" value="ECO:0007669"/>
    <property type="project" value="InterPro"/>
</dbReference>
<dbReference type="SUPFAM" id="SSF54001">
    <property type="entry name" value="Cysteine proteinases"/>
    <property type="match status" value="1"/>
</dbReference>
<dbReference type="GO" id="GO:0008234">
    <property type="term" value="F:cysteine-type peptidase activity"/>
    <property type="evidence" value="ECO:0007669"/>
    <property type="project" value="InterPro"/>
</dbReference>
<dbReference type="CDD" id="cd02619">
    <property type="entry name" value="Peptidase_C1"/>
    <property type="match status" value="1"/>
</dbReference>
<dbReference type="InterPro" id="IPR038765">
    <property type="entry name" value="Papain-like_cys_pep_sf"/>
</dbReference>
<evidence type="ECO:0000313" key="4">
    <source>
        <dbReference type="Proteomes" id="UP000250125"/>
    </source>
</evidence>
<organism evidence="3 4">
    <name type="scientific">Thermococcus siculi</name>
    <dbReference type="NCBI Taxonomy" id="72803"/>
    <lineage>
        <taxon>Archaea</taxon>
        <taxon>Methanobacteriati</taxon>
        <taxon>Methanobacteriota</taxon>
        <taxon>Thermococci</taxon>
        <taxon>Thermococcales</taxon>
        <taxon>Thermococcaceae</taxon>
        <taxon>Thermococcus</taxon>
    </lineage>
</organism>
<reference evidence="3 4" key="1">
    <citation type="submission" date="2016-04" db="EMBL/GenBank/DDBJ databases">
        <title>Complete genome sequence of Thermococcus siculi type strain RG-20.</title>
        <authorList>
            <person name="Oger P.M."/>
        </authorList>
    </citation>
    <scope>NUCLEOTIDE SEQUENCE [LARGE SCALE GENOMIC DNA]</scope>
    <source>
        <strain evidence="3 4">RG-20</strain>
    </source>
</reference>
<dbReference type="Pfam" id="PF00112">
    <property type="entry name" value="Peptidase_C1"/>
    <property type="match status" value="1"/>
</dbReference>
<evidence type="ECO:0000259" key="1">
    <source>
        <dbReference type="Pfam" id="PF00112"/>
    </source>
</evidence>
<dbReference type="InterPro" id="IPR025660">
    <property type="entry name" value="Pept_his_AS"/>
</dbReference>
<dbReference type="EMBL" id="CP015103">
    <property type="protein sequence ID" value="ASJ08335.1"/>
    <property type="molecule type" value="Genomic_DNA"/>
</dbReference>
<sequence length="962" mass="106830">MKRLYAILILAMLTFSLVFVNATPATSETTRSNPTMTQKHGLGALYVSPEEYERVTGFKFKRLTPENYLELIERAPEYPGRSTETLKETLKNLAYSSSEASPNLPLKIVNTRYLPPIRSQGPVGSCVGWASTYYTWTYMVNWWNWNSFPSNDDEIMNPTFTYNLINNGTDSGSYPLDAINLISTIGAVPLSSFPLFVKGPYGDPDNYAWLWSNDTQWIEAAYNRAWYPTSFDVYVLDLTNQDNFTYFKYLLARGYVAFTVIEVYDDFHNDQLPDNVYALNQDHEDYKGGHAVTIVGYDDTKQTPDGQGAFLLVNSWGTDWGDSGYFWLTYQAAQDTNHKLSRGYAYLIVPRDYQPKAFVGFKINHPKRGQIIGQGGIEIGIGDPNSPIWSREYFNFYMGHYTDLSSYQAHPFPNTTIYLDITDAIENASKVVNSPTVPVYIKVKDKYQDGVTGTLDKVEVLTPLGYTVKGVYTQIPEGKDLVALIEVPLAEYMSPTPSDGDTLAQSWLYVEVDSIVDVNNAEFVLTKRGYDKGTKWYQVGQPQAIEGTDWVITVIDIDADNNRAIVIVKNAVTGQESDQLTLEKYNPVDIFGDGSVILTLEDTFVDANGHPVASIHAVIDSWSATYWMWTGSDYQYNMDYATINVTGLEPDNYTYQVILNLTNGNEITMPERVVTLLGDPVATLRILSRPSGASVYIDGNYTGTTPLTIEVPAGDYNIAIEKHGYETYRTSVNLGNQEERTIDAVLTPVGDYALYPIGDYPSSVGNASSLFFVFNNLGTPDAFSTALYVSPTAAPGNDVRRISRLASTFDFGEVSPGDTVVSVGGPLVNPVTARYDNVSPVHMVIENGVITIVTPQGNVTWKAPKPWWNATEGYFVIQGFADKSINATVFTIYGTDADSTAAGAYYFMNIIYPNITNYRDVHYIVGQWRDTEAGADIPLPGASQGDTSGFSAEDAIEITFIG</sequence>
<feature type="domain" description="PEGA" evidence="2">
    <location>
        <begin position="682"/>
        <end position="748"/>
    </location>
</feature>
<protein>
    <recommendedName>
        <fullName evidence="5">Peptidase C1A papain C-terminal domain-containing protein</fullName>
    </recommendedName>
</protein>
<dbReference type="Gene3D" id="3.90.70.10">
    <property type="entry name" value="Cysteine proteinases"/>
    <property type="match status" value="1"/>
</dbReference>
<keyword evidence="4" id="KW-1185">Reference proteome</keyword>
<proteinExistence type="predicted"/>
<evidence type="ECO:0008006" key="5">
    <source>
        <dbReference type="Google" id="ProtNLM"/>
    </source>
</evidence>
<feature type="domain" description="Peptidase C1A papain C-terminal" evidence="1">
    <location>
        <begin position="262"/>
        <end position="332"/>
    </location>
</feature>
<dbReference type="InterPro" id="IPR013229">
    <property type="entry name" value="PEGA"/>
</dbReference>
<dbReference type="PANTHER" id="PTHR36194:SF1">
    <property type="entry name" value="S-LAYER-LIKE PROTEIN"/>
    <property type="match status" value="1"/>
</dbReference>
<dbReference type="Proteomes" id="UP000250125">
    <property type="component" value="Chromosome"/>
</dbReference>
<dbReference type="Pfam" id="PF08308">
    <property type="entry name" value="PEGA"/>
    <property type="match status" value="1"/>
</dbReference>
<dbReference type="InterPro" id="IPR000668">
    <property type="entry name" value="Peptidase_C1A_C"/>
</dbReference>
<evidence type="ECO:0000259" key="2">
    <source>
        <dbReference type="Pfam" id="PF08308"/>
    </source>
</evidence>
<gene>
    <name evidence="3" type="ORF">A3L11_03450</name>
</gene>
<evidence type="ECO:0000313" key="3">
    <source>
        <dbReference type="EMBL" id="ASJ08335.1"/>
    </source>
</evidence>
<dbReference type="PROSITE" id="PS00639">
    <property type="entry name" value="THIOL_PROTEASE_HIS"/>
    <property type="match status" value="1"/>
</dbReference>
<dbReference type="PANTHER" id="PTHR36194">
    <property type="entry name" value="S-LAYER-LIKE PROTEIN"/>
    <property type="match status" value="1"/>
</dbReference>
<dbReference type="KEGG" id="tsl:A3L11_03450"/>
<accession>A0A2Z2ML12</accession>
<dbReference type="AlphaFoldDB" id="A0A2Z2ML12"/>
<name>A0A2Z2ML12_9EURY</name>